<evidence type="ECO:0000313" key="5">
    <source>
        <dbReference type="Proteomes" id="UP001165962"/>
    </source>
</evidence>
<comment type="caution">
    <text evidence="4">The sequence shown here is derived from an EMBL/GenBank/DDBJ whole genome shotgun (WGS) entry which is preliminary data.</text>
</comment>
<keyword evidence="2 4" id="KW-0378">Hydrolase</keyword>
<name>A0ABX0JJD5_9BACL</name>
<dbReference type="PANTHER" id="PTHR43736:SF1">
    <property type="entry name" value="DIHYDRONEOPTERIN TRIPHOSPHATE DIPHOSPHATASE"/>
    <property type="match status" value="1"/>
</dbReference>
<dbReference type="PROSITE" id="PS00893">
    <property type="entry name" value="NUDIX_BOX"/>
    <property type="match status" value="1"/>
</dbReference>
<proteinExistence type="inferred from homology"/>
<dbReference type="EMBL" id="JAAOIW010000020">
    <property type="protein sequence ID" value="NHN34614.1"/>
    <property type="molecule type" value="Genomic_DNA"/>
</dbReference>
<dbReference type="RefSeq" id="WP_166155812.1">
    <property type="nucleotide sequence ID" value="NZ_JAAOIW010000020.1"/>
</dbReference>
<dbReference type="PANTHER" id="PTHR43736">
    <property type="entry name" value="ADP-RIBOSE PYROPHOSPHATASE"/>
    <property type="match status" value="1"/>
</dbReference>
<dbReference type="InterPro" id="IPR015797">
    <property type="entry name" value="NUDIX_hydrolase-like_dom_sf"/>
</dbReference>
<sequence length="141" mass="15994">MNRYTHIGVYGLLLRDNHVLLIKKSRGPHTGKWDLPGGTIEFGEEPLVTLEREFFEETGLTQISGTINRASSYTLIYPYKDGELEELHHIGIIYDVELQGASIEVKSEEDGEDSFGASWLPLDEIPNMEVTPFVQEILCRK</sequence>
<reference evidence="4" key="1">
    <citation type="submission" date="2020-03" db="EMBL/GenBank/DDBJ databases">
        <title>Draft sequencing of Paenibacilllus sp. S3N08.</title>
        <authorList>
            <person name="Kim D.-U."/>
        </authorList>
    </citation>
    <scope>NUCLEOTIDE SEQUENCE</scope>
    <source>
        <strain evidence="4">S3N08</strain>
    </source>
</reference>
<gene>
    <name evidence="4" type="ORF">G9U52_33050</name>
</gene>
<evidence type="ECO:0000256" key="1">
    <source>
        <dbReference type="ARBA" id="ARBA00005582"/>
    </source>
</evidence>
<organism evidence="4 5">
    <name type="scientific">Paenibacillus agricola</name>
    <dbReference type="NCBI Taxonomy" id="2716264"/>
    <lineage>
        <taxon>Bacteria</taxon>
        <taxon>Bacillati</taxon>
        <taxon>Bacillota</taxon>
        <taxon>Bacilli</taxon>
        <taxon>Bacillales</taxon>
        <taxon>Paenibacillaceae</taxon>
        <taxon>Paenibacillus</taxon>
    </lineage>
</organism>
<feature type="domain" description="Nudix hydrolase" evidence="3">
    <location>
        <begin position="4"/>
        <end position="141"/>
    </location>
</feature>
<comment type="similarity">
    <text evidence="1">Belongs to the Nudix hydrolase family.</text>
</comment>
<evidence type="ECO:0000256" key="2">
    <source>
        <dbReference type="ARBA" id="ARBA00022801"/>
    </source>
</evidence>
<dbReference type="PROSITE" id="PS51462">
    <property type="entry name" value="NUDIX"/>
    <property type="match status" value="1"/>
</dbReference>
<dbReference type="Proteomes" id="UP001165962">
    <property type="component" value="Unassembled WGS sequence"/>
</dbReference>
<protein>
    <submittedName>
        <fullName evidence="4">NUDIX hydrolase</fullName>
    </submittedName>
</protein>
<evidence type="ECO:0000313" key="4">
    <source>
        <dbReference type="EMBL" id="NHN34614.1"/>
    </source>
</evidence>
<accession>A0ABX0JJD5</accession>
<dbReference type="Pfam" id="PF00293">
    <property type="entry name" value="NUDIX"/>
    <property type="match status" value="1"/>
</dbReference>
<dbReference type="InterPro" id="IPR000086">
    <property type="entry name" value="NUDIX_hydrolase_dom"/>
</dbReference>
<keyword evidence="5" id="KW-1185">Reference proteome</keyword>
<dbReference type="GO" id="GO:0016787">
    <property type="term" value="F:hydrolase activity"/>
    <property type="evidence" value="ECO:0007669"/>
    <property type="project" value="UniProtKB-KW"/>
</dbReference>
<dbReference type="CDD" id="cd04686">
    <property type="entry name" value="NUDIX_Hydrolase"/>
    <property type="match status" value="1"/>
</dbReference>
<dbReference type="InterPro" id="IPR020084">
    <property type="entry name" value="NUDIX_hydrolase_CS"/>
</dbReference>
<dbReference type="Gene3D" id="3.90.79.10">
    <property type="entry name" value="Nucleoside Triphosphate Pyrophosphohydrolase"/>
    <property type="match status" value="1"/>
</dbReference>
<evidence type="ECO:0000259" key="3">
    <source>
        <dbReference type="PROSITE" id="PS51462"/>
    </source>
</evidence>
<dbReference type="SUPFAM" id="SSF55811">
    <property type="entry name" value="Nudix"/>
    <property type="match status" value="1"/>
</dbReference>